<gene>
    <name evidence="1" type="ORF">R3P38DRAFT_2923217</name>
</gene>
<protein>
    <recommendedName>
        <fullName evidence="3">F-box domain-containing protein</fullName>
    </recommendedName>
</protein>
<evidence type="ECO:0000313" key="2">
    <source>
        <dbReference type="Proteomes" id="UP001362999"/>
    </source>
</evidence>
<accession>A0AAW0BV83</accession>
<evidence type="ECO:0000313" key="1">
    <source>
        <dbReference type="EMBL" id="KAK7031379.1"/>
    </source>
</evidence>
<sequence length="489" mass="55428">MPLSAKSIVLSNDVTEYQHQATLVRGLDGAVLFASINRFALTLPPEITWYIFTLCLPDSNFIKPNPSTAPLLLCRICRLWRFLALSTPKLWASLYIDLDWFSCWSSDYESDEEEEVEGTRDELEGRLELDTFLCDWISNAGHEPLSIRVEGATDTKTSYLGSAGQVGSLLSMIGKRAEQWHKMVFLSSSACFRSMLPLDFVACPSLEQLILPEIRFSETPWMLDLPWGQLTCFRTAKISVLDCLHVLRHGRRLLDCSFSLCRDVLLPIAYLPPLNLQVLEITDTTTEFLALTLLQYLTLPSLKRFALKSDGPRHTHRDVSRLIAFASRSSFCLDTLTLCLMPVPEALLTCALHAFPSVAHLKLQLRQPTDDLIRHFRYDVDLLPHLQSLHIVQNLPCPHPSCPDPVALIKMLASRWEITLNPRVVRKTKLLSFQFSHSQPPSKSMKDFTNTLRRHELFCLLEEAGMELELGGTDSSSNWIVSHSALNYN</sequence>
<name>A0AAW0BV83_9AGAR</name>
<reference evidence="1 2" key="1">
    <citation type="journal article" date="2024" name="J Genomics">
        <title>Draft genome sequencing and assembly of Favolaschia claudopus CIRM-BRFM 2984 isolated from oak limbs.</title>
        <authorList>
            <person name="Navarro D."/>
            <person name="Drula E."/>
            <person name="Chaduli D."/>
            <person name="Cazenave R."/>
            <person name="Ahrendt S."/>
            <person name="Wang J."/>
            <person name="Lipzen A."/>
            <person name="Daum C."/>
            <person name="Barry K."/>
            <person name="Grigoriev I.V."/>
            <person name="Favel A."/>
            <person name="Rosso M.N."/>
            <person name="Martin F."/>
        </authorList>
    </citation>
    <scope>NUCLEOTIDE SEQUENCE [LARGE SCALE GENOMIC DNA]</scope>
    <source>
        <strain evidence="1 2">CIRM-BRFM 2984</strain>
    </source>
</reference>
<proteinExistence type="predicted"/>
<comment type="caution">
    <text evidence="1">The sequence shown here is derived from an EMBL/GenBank/DDBJ whole genome shotgun (WGS) entry which is preliminary data.</text>
</comment>
<evidence type="ECO:0008006" key="3">
    <source>
        <dbReference type="Google" id="ProtNLM"/>
    </source>
</evidence>
<dbReference type="EMBL" id="JAWWNJ010000024">
    <property type="protein sequence ID" value="KAK7031379.1"/>
    <property type="molecule type" value="Genomic_DNA"/>
</dbReference>
<dbReference type="AlphaFoldDB" id="A0AAW0BV83"/>
<keyword evidence="2" id="KW-1185">Reference proteome</keyword>
<dbReference type="Proteomes" id="UP001362999">
    <property type="component" value="Unassembled WGS sequence"/>
</dbReference>
<organism evidence="1 2">
    <name type="scientific">Favolaschia claudopus</name>
    <dbReference type="NCBI Taxonomy" id="2862362"/>
    <lineage>
        <taxon>Eukaryota</taxon>
        <taxon>Fungi</taxon>
        <taxon>Dikarya</taxon>
        <taxon>Basidiomycota</taxon>
        <taxon>Agaricomycotina</taxon>
        <taxon>Agaricomycetes</taxon>
        <taxon>Agaricomycetidae</taxon>
        <taxon>Agaricales</taxon>
        <taxon>Marasmiineae</taxon>
        <taxon>Mycenaceae</taxon>
        <taxon>Favolaschia</taxon>
    </lineage>
</organism>